<evidence type="ECO:0000259" key="1">
    <source>
        <dbReference type="Pfam" id="PF10005"/>
    </source>
</evidence>
<protein>
    <submittedName>
        <fullName evidence="2">Zinc-binding metallopeptidase</fullName>
    </submittedName>
</protein>
<evidence type="ECO:0000313" key="2">
    <source>
        <dbReference type="EMBL" id="MDX5931351.1"/>
    </source>
</evidence>
<dbReference type="AlphaFoldDB" id="A0AAW9DRU3"/>
<dbReference type="RefSeq" id="WP_319614268.1">
    <property type="nucleotide sequence ID" value="NZ_JAWXYB010000018.1"/>
</dbReference>
<name>A0AAW9DRU3_ACIAO</name>
<evidence type="ECO:0000313" key="3">
    <source>
        <dbReference type="Proteomes" id="UP001279553"/>
    </source>
</evidence>
<dbReference type="Proteomes" id="UP001279553">
    <property type="component" value="Unassembled WGS sequence"/>
</dbReference>
<dbReference type="EMBL" id="JAWXYB010000018">
    <property type="protein sequence ID" value="MDX5931351.1"/>
    <property type="molecule type" value="Genomic_DNA"/>
</dbReference>
<accession>A0AAW9DRU3</accession>
<dbReference type="InterPro" id="IPR031321">
    <property type="entry name" value="UCP012641"/>
</dbReference>
<comment type="caution">
    <text evidence="2">The sequence shown here is derived from an EMBL/GenBank/DDBJ whole genome shotgun (WGS) entry which is preliminary data.</text>
</comment>
<reference evidence="2 3" key="1">
    <citation type="submission" date="2023-11" db="EMBL/GenBank/DDBJ databases">
        <title>MicrobeMod: A computational toolkit for identifying prokaryotic methylation and restriction-modification with nanopore sequencing.</title>
        <authorList>
            <person name="Crits-Christoph A."/>
            <person name="Kang S.C."/>
            <person name="Lee H."/>
            <person name="Ostrov N."/>
        </authorList>
    </citation>
    <scope>NUCLEOTIDE SEQUENCE [LARGE SCALE GENOMIC DNA]</scope>
    <source>
        <strain evidence="2 3">DSMZ 700</strain>
    </source>
</reference>
<gene>
    <name evidence="2" type="ORF">SIL87_11290</name>
</gene>
<dbReference type="Pfam" id="PF15887">
    <property type="entry name" value="Peptidase_Mx"/>
    <property type="match status" value="1"/>
</dbReference>
<proteinExistence type="predicted"/>
<organism evidence="2 3">
    <name type="scientific">Acidiphilium acidophilum</name>
    <name type="common">Thiobacillus acidophilus</name>
    <dbReference type="NCBI Taxonomy" id="76588"/>
    <lineage>
        <taxon>Bacteria</taxon>
        <taxon>Pseudomonadati</taxon>
        <taxon>Pseudomonadota</taxon>
        <taxon>Alphaproteobacteria</taxon>
        <taxon>Acetobacterales</taxon>
        <taxon>Acidocellaceae</taxon>
        <taxon>Acidiphilium</taxon>
    </lineage>
</organism>
<sequence>MQLFICQSCGARLYFENHVCQSCNHRLGYLPDVDRIVALVRDKREEGGGDPNGYWRAVGLPDLRLRFCTNALYDACNWLLPADNCDPGSEPLCDACRFNRIVPNLDDARNLARWRRIETAKHWLIYTIKHLKLPLPDRMEDPGHGLAFKFLTPVRGAPPPLTGHDEGVIVLNAEEAEDAIRERNRTVMGEPYRTLLGHFRHEIGHFYWDVLVRDTDRINRCRELFGDDRADYSAALKHHYAEGAPPDWQENYISAYATAHPWEDFAETWAQYLHIVDTIETANAYGLRVDPPGESGGTMPLSADFDPYGSHPIEDLIAIWLPLSFAMNSLARSMGQNDLYPFIISPPVVEKLGFINELIHRR</sequence>
<feature type="domain" description="Zinc-ribbon" evidence="1">
    <location>
        <begin position="3"/>
        <end position="106"/>
    </location>
</feature>
<dbReference type="PIRSF" id="PIRSF012641">
    <property type="entry name" value="UCP012641"/>
    <property type="match status" value="1"/>
</dbReference>
<keyword evidence="3" id="KW-1185">Reference proteome</keyword>
<dbReference type="Pfam" id="PF10005">
    <property type="entry name" value="Zn_ribbon_DZR_6"/>
    <property type="match status" value="1"/>
</dbReference>
<dbReference type="InterPro" id="IPR011201">
    <property type="entry name" value="Zinc-ribbon_6_bact"/>
</dbReference>